<dbReference type="SUPFAM" id="SSF55874">
    <property type="entry name" value="ATPase domain of HSP90 chaperone/DNA topoisomerase II/histidine kinase"/>
    <property type="match status" value="1"/>
</dbReference>
<feature type="region of interest" description="Disordered" evidence="4">
    <location>
        <begin position="605"/>
        <end position="693"/>
    </location>
</feature>
<dbReference type="PANTHER" id="PTHR23336">
    <property type="entry name" value="ZINC FINGER CW-TYPE COILED-COIL DOMAIN PROTEIN 3"/>
    <property type="match status" value="1"/>
</dbReference>
<evidence type="ECO:0000256" key="2">
    <source>
        <dbReference type="ARBA" id="ARBA00022771"/>
    </source>
</evidence>
<sequence>PFVVVAVFAAIGGGAVVVDEVMSSSWNVDIVKKKTVEGLLDLPTFSLFPSFMPVPEKNVTDQKSEWNRFLTFLYDNDKVATVKLENLKIHVFPSAREPNETDDGLYFSQAVVAYDLLELCDTSVDQGHATSVMCGATTKAVSSLPSTNPLSLSNSPHPSMKHVAFESGAYVKGSSSAEKATCSSISKCHEHNSLQLCSTKEDVAAERNFVTNPSYLKTLGHAHSGWIFGAIAELVDNSRDARASRLEIAVETIFDKTAGSEIPMLSVIDDGVGMNHQEILSMISFGHKVPDEDNQDCIGRFGVGFKNVEIPVVSYRRQAQCMDIDTSVHSEALAKNNLNAIKQFSPFNEYLIGEKAGLFRGNTGTQIYIWNLDKWGAEYTLEWQAGLCGGSTFHQGDIYIRSRRVRKRPGQTSRKVSLDYSLRSYLEVIFLEPRMKIYVQGSLVRSRPLAKSLNNTAHHNGDIMGKQVRLTLGRCQIEWDEANCGIFLYWHGRLIEDDGNGGVWVHNNKQGFQDCEPYALLEEWLGKQADEYWDKFFDPVQLKKGHARYKPDNNWVQCDKCRKWRLLDADFDSMNLPKDWFCYMEPFNGKCEMPEEKPGRGVITVGLKRSSGHDPSKTADCQGLQIDSASPTAEVGEDKSTQSAEGDEKTPVKKARRGKGQDKSTPPAEDDEEIPVIKRRRRSVQNARKYIQE</sequence>
<evidence type="ECO:0000259" key="6">
    <source>
        <dbReference type="PROSITE" id="PS51050"/>
    </source>
</evidence>
<keyword evidence="2" id="KW-0863">Zinc-finger</keyword>
<proteinExistence type="predicted"/>
<dbReference type="Pfam" id="PF07496">
    <property type="entry name" value="zf-CW"/>
    <property type="match status" value="1"/>
</dbReference>
<reference evidence="7" key="1">
    <citation type="journal article" date="2017" name="Nature">
        <title>The genome of Chenopodium quinoa.</title>
        <authorList>
            <person name="Jarvis D.E."/>
            <person name="Ho Y.S."/>
            <person name="Lightfoot D.J."/>
            <person name="Schmoeckel S.M."/>
            <person name="Li B."/>
            <person name="Borm T.J.A."/>
            <person name="Ohyanagi H."/>
            <person name="Mineta K."/>
            <person name="Michell C.T."/>
            <person name="Saber N."/>
            <person name="Kharbatia N.M."/>
            <person name="Rupper R.R."/>
            <person name="Sharp A.R."/>
            <person name="Dally N."/>
            <person name="Boughton B.A."/>
            <person name="Woo Y.H."/>
            <person name="Gao G."/>
            <person name="Schijlen E.G.W.M."/>
            <person name="Guo X."/>
            <person name="Momin A.A."/>
            <person name="Negrao S."/>
            <person name="Al-Babili S."/>
            <person name="Gehring C."/>
            <person name="Roessner U."/>
            <person name="Jung C."/>
            <person name="Murphy K."/>
            <person name="Arold S.T."/>
            <person name="Gojobori T."/>
            <person name="van der Linden C.G."/>
            <person name="van Loo E.N."/>
            <person name="Jellen E.N."/>
            <person name="Maughan P.J."/>
            <person name="Tester M."/>
        </authorList>
    </citation>
    <scope>NUCLEOTIDE SEQUENCE [LARGE SCALE GENOMIC DNA]</scope>
    <source>
        <strain evidence="7">cv. PI 614886</strain>
    </source>
</reference>
<keyword evidence="5" id="KW-0732">Signal</keyword>
<dbReference type="InterPro" id="IPR011124">
    <property type="entry name" value="Znf_CW"/>
</dbReference>
<protein>
    <recommendedName>
        <fullName evidence="6">CW-type domain-containing protein</fullName>
    </recommendedName>
</protein>
<dbReference type="PROSITE" id="PS51050">
    <property type="entry name" value="ZF_CW"/>
    <property type="match status" value="1"/>
</dbReference>
<dbReference type="EnsemblPlants" id="AUR62003721-RA">
    <property type="protein sequence ID" value="AUR62003721-RA:cds"/>
    <property type="gene ID" value="AUR62003721"/>
</dbReference>
<dbReference type="InterPro" id="IPR036890">
    <property type="entry name" value="HATPase_C_sf"/>
</dbReference>
<dbReference type="InterPro" id="IPR045261">
    <property type="entry name" value="MORC_ATPase"/>
</dbReference>
<dbReference type="GO" id="GO:0008270">
    <property type="term" value="F:zinc ion binding"/>
    <property type="evidence" value="ECO:0007669"/>
    <property type="project" value="UniProtKB-KW"/>
</dbReference>
<evidence type="ECO:0000256" key="5">
    <source>
        <dbReference type="SAM" id="SignalP"/>
    </source>
</evidence>
<accession>A0A803KXG2</accession>
<dbReference type="AlphaFoldDB" id="A0A803KXG2"/>
<evidence type="ECO:0000256" key="3">
    <source>
        <dbReference type="ARBA" id="ARBA00022833"/>
    </source>
</evidence>
<dbReference type="Gene3D" id="3.30.565.10">
    <property type="entry name" value="Histidine kinase-like ATPase, C-terminal domain"/>
    <property type="match status" value="1"/>
</dbReference>
<feature type="signal peptide" evidence="5">
    <location>
        <begin position="1"/>
        <end position="15"/>
    </location>
</feature>
<keyword evidence="8" id="KW-1185">Reference proteome</keyword>
<keyword evidence="3" id="KW-0862">Zinc</keyword>
<organism evidence="7 8">
    <name type="scientific">Chenopodium quinoa</name>
    <name type="common">Quinoa</name>
    <dbReference type="NCBI Taxonomy" id="63459"/>
    <lineage>
        <taxon>Eukaryota</taxon>
        <taxon>Viridiplantae</taxon>
        <taxon>Streptophyta</taxon>
        <taxon>Embryophyta</taxon>
        <taxon>Tracheophyta</taxon>
        <taxon>Spermatophyta</taxon>
        <taxon>Magnoliopsida</taxon>
        <taxon>eudicotyledons</taxon>
        <taxon>Gunneridae</taxon>
        <taxon>Pentapetalae</taxon>
        <taxon>Caryophyllales</taxon>
        <taxon>Chenopodiaceae</taxon>
        <taxon>Chenopodioideae</taxon>
        <taxon>Atripliceae</taxon>
        <taxon>Chenopodium</taxon>
    </lineage>
</organism>
<dbReference type="GO" id="GO:0005634">
    <property type="term" value="C:nucleus"/>
    <property type="evidence" value="ECO:0007669"/>
    <property type="project" value="TreeGrafter"/>
</dbReference>
<name>A0A803KXG2_CHEQI</name>
<dbReference type="Gramene" id="AUR62003721-RA">
    <property type="protein sequence ID" value="AUR62003721-RA:cds"/>
    <property type="gene ID" value="AUR62003721"/>
</dbReference>
<dbReference type="Gene3D" id="3.30.40.100">
    <property type="match status" value="1"/>
</dbReference>
<keyword evidence="1" id="KW-0479">Metal-binding</keyword>
<dbReference type="GO" id="GO:0016887">
    <property type="term" value="F:ATP hydrolysis activity"/>
    <property type="evidence" value="ECO:0007669"/>
    <property type="project" value="InterPro"/>
</dbReference>
<dbReference type="Proteomes" id="UP000596660">
    <property type="component" value="Unplaced"/>
</dbReference>
<evidence type="ECO:0000313" key="7">
    <source>
        <dbReference type="EnsemblPlants" id="AUR62003721-RA:cds"/>
    </source>
</evidence>
<reference evidence="7" key="2">
    <citation type="submission" date="2021-03" db="UniProtKB">
        <authorList>
            <consortium name="EnsemblPlants"/>
        </authorList>
    </citation>
    <scope>IDENTIFICATION</scope>
</reference>
<evidence type="ECO:0000256" key="1">
    <source>
        <dbReference type="ARBA" id="ARBA00022723"/>
    </source>
</evidence>
<evidence type="ECO:0000256" key="4">
    <source>
        <dbReference type="SAM" id="MobiDB-lite"/>
    </source>
</evidence>
<feature type="chain" id="PRO_5031040500" description="CW-type domain-containing protein" evidence="5">
    <location>
        <begin position="16"/>
        <end position="693"/>
    </location>
</feature>
<feature type="domain" description="CW-type" evidence="6">
    <location>
        <begin position="549"/>
        <end position="599"/>
    </location>
</feature>
<evidence type="ECO:0000313" key="8">
    <source>
        <dbReference type="Proteomes" id="UP000596660"/>
    </source>
</evidence>
<dbReference type="Pfam" id="PF13589">
    <property type="entry name" value="HATPase_c_3"/>
    <property type="match status" value="1"/>
</dbReference>
<dbReference type="PANTHER" id="PTHR23336:SF11">
    <property type="entry name" value="OS06G0622000 PROTEIN"/>
    <property type="match status" value="1"/>
</dbReference>
<feature type="compositionally biased region" description="Basic and acidic residues" evidence="4">
    <location>
        <begin position="636"/>
        <end position="651"/>
    </location>
</feature>